<evidence type="ECO:0000256" key="3">
    <source>
        <dbReference type="ARBA" id="ARBA00022679"/>
    </source>
</evidence>
<dbReference type="GO" id="GO:0015948">
    <property type="term" value="P:methanogenesis"/>
    <property type="evidence" value="ECO:0007669"/>
    <property type="project" value="InterPro"/>
</dbReference>
<dbReference type="AlphaFoldDB" id="A0A424YD34"/>
<organism evidence="4 5">
    <name type="scientific">Candidatus Syntrophonatronum acetioxidans</name>
    <dbReference type="NCBI Taxonomy" id="1795816"/>
    <lineage>
        <taxon>Bacteria</taxon>
        <taxon>Bacillati</taxon>
        <taxon>Bacillota</taxon>
        <taxon>Clostridia</taxon>
        <taxon>Eubacteriales</taxon>
        <taxon>Syntrophomonadaceae</taxon>
        <taxon>Candidatus Syntrophonatronum</taxon>
    </lineage>
</organism>
<reference evidence="4 5" key="1">
    <citation type="submission" date="2018-08" db="EMBL/GenBank/DDBJ databases">
        <title>The metabolism and importance of syntrophic acetate oxidation coupled to methane or sulfide production in haloalkaline environments.</title>
        <authorList>
            <person name="Timmers P.H.A."/>
            <person name="Vavourakis C.D."/>
            <person name="Sorokin D.Y."/>
            <person name="Sinninghe Damste J.S."/>
            <person name="Muyzer G."/>
            <person name="Stams A.J.M."/>
            <person name="Plugge C.M."/>
        </authorList>
    </citation>
    <scope>NUCLEOTIDE SEQUENCE [LARGE SCALE GENOMIC DNA]</scope>
    <source>
        <strain evidence="4">MSAO_Bac1</strain>
    </source>
</reference>
<comment type="caution">
    <text evidence="4">The sequence shown here is derived from an EMBL/GenBank/DDBJ whole genome shotgun (WGS) entry which is preliminary data.</text>
</comment>
<evidence type="ECO:0000313" key="4">
    <source>
        <dbReference type="EMBL" id="RQD75318.1"/>
    </source>
</evidence>
<proteinExistence type="inferred from homology"/>
<dbReference type="GO" id="GO:0032259">
    <property type="term" value="P:methylation"/>
    <property type="evidence" value="ECO:0007669"/>
    <property type="project" value="UniProtKB-KW"/>
</dbReference>
<evidence type="ECO:0000256" key="1">
    <source>
        <dbReference type="ARBA" id="ARBA00007137"/>
    </source>
</evidence>
<dbReference type="Proteomes" id="UP000285138">
    <property type="component" value="Unassembled WGS sequence"/>
</dbReference>
<sequence length="488" mass="53997">MIISDAQQIKMLSSSEMDLIHEGTCRVLSQVGIRITHEDIAEMLVSQGAQRKGDRILIPKNMVEKALADTAKTIRFDAPNPDYGFTVNAAENQAKFGTGGQALYMVERTSDGWEEKLAGAHDLKQILALCDQLENVDFITRPVECDVPEDQMDVEKAKIFRDYSSKPMNLANLFKTNRVDEVLEIIGSPAYVSFIVCLVSSPLVMDTPSGDKLKAILEKDLPVAISSCPQGGSTAPFSEVGELMQLNAELLFGYVLANAIRPGAKVMYRGIPITSNLYTDGSPRWCQPESIRRVALATQLCRYYNLPCCATAGVSDEAEPSAQAISEKVLCWTYIIASGGHYINSALGMLNQVMSVSLDQYVIDDMLLKIVKDKFKEDESKEVSQLAMEAMVEGLKHFGISVDEKMEEELRARIEHVEKSLEPYDEDNISQQLDIIEKAVTQSGGSTVFMKASRAGLRKGYLYRGSRIDSPLDLTRVDQRLEAVVIPE</sequence>
<evidence type="ECO:0000256" key="2">
    <source>
        <dbReference type="ARBA" id="ARBA00022603"/>
    </source>
</evidence>
<evidence type="ECO:0008006" key="6">
    <source>
        <dbReference type="Google" id="ProtNLM"/>
    </source>
</evidence>
<dbReference type="InterPro" id="IPR038601">
    <property type="entry name" value="MttB-like_sf"/>
</dbReference>
<comment type="similarity">
    <text evidence="1">Belongs to the trimethylamine methyltransferase family.</text>
</comment>
<dbReference type="Gene3D" id="3.20.20.480">
    <property type="entry name" value="Trimethylamine methyltransferase-like"/>
    <property type="match status" value="1"/>
</dbReference>
<dbReference type="GO" id="GO:0008168">
    <property type="term" value="F:methyltransferase activity"/>
    <property type="evidence" value="ECO:0007669"/>
    <property type="project" value="UniProtKB-KW"/>
</dbReference>
<keyword evidence="2" id="KW-0489">Methyltransferase</keyword>
<protein>
    <recommendedName>
        <fullName evidence="6">Trimethylamine methyltransferase</fullName>
    </recommendedName>
</protein>
<name>A0A424YD34_9FIRM</name>
<dbReference type="EMBL" id="QZAA01000163">
    <property type="protein sequence ID" value="RQD75318.1"/>
    <property type="molecule type" value="Genomic_DNA"/>
</dbReference>
<dbReference type="Pfam" id="PF06253">
    <property type="entry name" value="MTTB"/>
    <property type="match status" value="1"/>
</dbReference>
<accession>A0A424YD34</accession>
<evidence type="ECO:0000313" key="5">
    <source>
        <dbReference type="Proteomes" id="UP000285138"/>
    </source>
</evidence>
<gene>
    <name evidence="4" type="ORF">D5R97_06285</name>
</gene>
<dbReference type="InterPro" id="IPR010426">
    <property type="entry name" value="MTTB_MeTrfase"/>
</dbReference>
<keyword evidence="3" id="KW-0808">Transferase</keyword>